<proteinExistence type="predicted"/>
<reference evidence="2 3" key="1">
    <citation type="submission" date="2014-01" db="EMBL/GenBank/DDBJ databases">
        <title>Full genme sequencing of cellulolytic bacterium Gynuella sunshinyii YC6258T gen. nov., sp. nov.</title>
        <authorList>
            <person name="Khan H."/>
            <person name="Chung E.J."/>
            <person name="Chung Y.R."/>
        </authorList>
    </citation>
    <scope>NUCLEOTIDE SEQUENCE [LARGE SCALE GENOMIC DNA]</scope>
    <source>
        <strain evidence="2 3">YC6258</strain>
    </source>
</reference>
<dbReference type="InterPro" id="IPR000489">
    <property type="entry name" value="Pterin-binding_dom"/>
</dbReference>
<protein>
    <recommendedName>
        <fullName evidence="1">Pterin-binding domain-containing protein</fullName>
    </recommendedName>
</protein>
<dbReference type="EMBL" id="CP007142">
    <property type="protein sequence ID" value="AJQ97501.1"/>
    <property type="molecule type" value="Genomic_DNA"/>
</dbReference>
<dbReference type="HOGENOM" id="CLU_1658361_0_0_6"/>
<evidence type="ECO:0000313" key="2">
    <source>
        <dbReference type="EMBL" id="AJQ97501.1"/>
    </source>
</evidence>
<dbReference type="STRING" id="1445510.YC6258_05473"/>
<feature type="domain" description="Pterin-binding" evidence="1">
    <location>
        <begin position="1"/>
        <end position="159"/>
    </location>
</feature>
<evidence type="ECO:0000259" key="1">
    <source>
        <dbReference type="PROSITE" id="PS50972"/>
    </source>
</evidence>
<evidence type="ECO:0000313" key="3">
    <source>
        <dbReference type="Proteomes" id="UP000032266"/>
    </source>
</evidence>
<dbReference type="PROSITE" id="PS50972">
    <property type="entry name" value="PTERIN_BINDING"/>
    <property type="match status" value="1"/>
</dbReference>
<dbReference type="KEGG" id="gsn:YC6258_05473"/>
<sequence>MMKDTVSDMRKHIWSDSSEVTDALQEKSNQKIEEVKKEMKAELESVLSRVGQTEGKVDHISVDLDSVIQRAIDETRKIDSDTLISDVDVNVLNDVLDVIRQKEAVSVRSVIYSPRLRRTYTKSAILEAIQTNIDAEIVVANGPIRKLETQLIYQPKFDS</sequence>
<name>A0A0C5VTI8_9GAMM</name>
<dbReference type="GO" id="GO:0042558">
    <property type="term" value="P:pteridine-containing compound metabolic process"/>
    <property type="evidence" value="ECO:0007669"/>
    <property type="project" value="InterPro"/>
</dbReference>
<accession>A0A0C5VTI8</accession>
<organism evidence="2 3">
    <name type="scientific">Gynuella sunshinyii YC6258</name>
    <dbReference type="NCBI Taxonomy" id="1445510"/>
    <lineage>
        <taxon>Bacteria</taxon>
        <taxon>Pseudomonadati</taxon>
        <taxon>Pseudomonadota</taxon>
        <taxon>Gammaproteobacteria</taxon>
        <taxon>Oceanospirillales</taxon>
        <taxon>Saccharospirillaceae</taxon>
        <taxon>Gynuella</taxon>
    </lineage>
</organism>
<dbReference type="AlphaFoldDB" id="A0A0C5VTI8"/>
<dbReference type="Proteomes" id="UP000032266">
    <property type="component" value="Chromosome"/>
</dbReference>
<gene>
    <name evidence="2" type="ORF">YC6258_05473</name>
</gene>
<keyword evidence="3" id="KW-1185">Reference proteome</keyword>